<dbReference type="Proteomes" id="UP001271007">
    <property type="component" value="Unassembled WGS sequence"/>
</dbReference>
<feature type="transmembrane region" description="Helical" evidence="7">
    <location>
        <begin position="288"/>
        <end position="309"/>
    </location>
</feature>
<keyword evidence="5 7" id="KW-0472">Membrane</keyword>
<dbReference type="AlphaFoldDB" id="A0AAJ0DGS1"/>
<dbReference type="EMBL" id="JAWDJX010000014">
    <property type="protein sequence ID" value="KAK3053747.1"/>
    <property type="molecule type" value="Genomic_DNA"/>
</dbReference>
<feature type="transmembrane region" description="Helical" evidence="7">
    <location>
        <begin position="261"/>
        <end position="282"/>
    </location>
</feature>
<evidence type="ECO:0000256" key="4">
    <source>
        <dbReference type="ARBA" id="ARBA00022989"/>
    </source>
</evidence>
<dbReference type="GO" id="GO:0022857">
    <property type="term" value="F:transmembrane transporter activity"/>
    <property type="evidence" value="ECO:0007669"/>
    <property type="project" value="InterPro"/>
</dbReference>
<comment type="similarity">
    <text evidence="2">Belongs to the major facilitator superfamily. Proton-dependent oligopeptide transporter (POT/PTR) (TC 2.A.17) family.</text>
</comment>
<keyword evidence="4 7" id="KW-1133">Transmembrane helix</keyword>
<keyword evidence="9" id="KW-1185">Reference proteome</keyword>
<feature type="transmembrane region" description="Helical" evidence="7">
    <location>
        <begin position="174"/>
        <end position="196"/>
    </location>
</feature>
<feature type="region of interest" description="Disordered" evidence="6">
    <location>
        <begin position="331"/>
        <end position="357"/>
    </location>
</feature>
<evidence type="ECO:0000256" key="2">
    <source>
        <dbReference type="ARBA" id="ARBA00005982"/>
    </source>
</evidence>
<gene>
    <name evidence="8" type="ORF">LTR09_005026</name>
</gene>
<evidence type="ECO:0000256" key="3">
    <source>
        <dbReference type="ARBA" id="ARBA00022692"/>
    </source>
</evidence>
<dbReference type="PANTHER" id="PTHR11654">
    <property type="entry name" value="OLIGOPEPTIDE TRANSPORTER-RELATED"/>
    <property type="match status" value="1"/>
</dbReference>
<evidence type="ECO:0000313" key="8">
    <source>
        <dbReference type="EMBL" id="KAK3053747.1"/>
    </source>
</evidence>
<dbReference type="InterPro" id="IPR000109">
    <property type="entry name" value="POT_fam"/>
</dbReference>
<evidence type="ECO:0000256" key="7">
    <source>
        <dbReference type="SAM" id="Phobius"/>
    </source>
</evidence>
<evidence type="ECO:0000256" key="1">
    <source>
        <dbReference type="ARBA" id="ARBA00004141"/>
    </source>
</evidence>
<feature type="transmembrane region" description="Helical" evidence="7">
    <location>
        <begin position="229"/>
        <end position="249"/>
    </location>
</feature>
<sequence>MVYAERYVGFWLSFLLPTIMFMFCPVVLLVFHKKYNLREPTDSVFGKFLLLTKHACKDGGYKHIGKETFWTRVKPSVTANKPKWMTFDDAWVDEISRGVKACSVFLFYPLWWLAYNQIDNNLVSQAATMSLHGVPNDLLNNMNPLAIIIMIPIVDNVVYPLLRRYKIRFTPLRRMCASFFVACSAMIWAAVVQYYIYETNPCGRYVATCETPAGDRIVSSLNVWIQTGAYVLVGLSEIFGSITGLEYAYTKAPANMRSLVFGLYNFTSALSAAIGQAFVALAADPLLIWNYGAVAIIAFVTGIAFYLVFTRPWDKFEEEMNMLKESEYKGHTLGGHSEKKMEDGAVEQTPPVREVRE</sequence>
<dbReference type="Pfam" id="PF00854">
    <property type="entry name" value="PTR2"/>
    <property type="match status" value="1"/>
</dbReference>
<evidence type="ECO:0000256" key="6">
    <source>
        <dbReference type="SAM" id="MobiDB-lite"/>
    </source>
</evidence>
<feature type="transmembrane region" description="Helical" evidence="7">
    <location>
        <begin position="145"/>
        <end position="162"/>
    </location>
</feature>
<organism evidence="8 9">
    <name type="scientific">Extremus antarcticus</name>
    <dbReference type="NCBI Taxonomy" id="702011"/>
    <lineage>
        <taxon>Eukaryota</taxon>
        <taxon>Fungi</taxon>
        <taxon>Dikarya</taxon>
        <taxon>Ascomycota</taxon>
        <taxon>Pezizomycotina</taxon>
        <taxon>Dothideomycetes</taxon>
        <taxon>Dothideomycetidae</taxon>
        <taxon>Mycosphaerellales</taxon>
        <taxon>Extremaceae</taxon>
        <taxon>Extremus</taxon>
    </lineage>
</organism>
<protein>
    <submittedName>
        <fullName evidence="8">Uncharacterized protein</fullName>
    </submittedName>
</protein>
<feature type="compositionally biased region" description="Basic and acidic residues" evidence="6">
    <location>
        <begin position="331"/>
        <end position="343"/>
    </location>
</feature>
<reference evidence="8" key="1">
    <citation type="submission" date="2023-04" db="EMBL/GenBank/DDBJ databases">
        <title>Black Yeasts Isolated from many extreme environments.</title>
        <authorList>
            <person name="Coleine C."/>
            <person name="Stajich J.E."/>
            <person name="Selbmann L."/>
        </authorList>
    </citation>
    <scope>NUCLEOTIDE SEQUENCE</scope>
    <source>
        <strain evidence="8">CCFEE 5312</strain>
    </source>
</reference>
<name>A0AAJ0DGS1_9PEZI</name>
<comment type="caution">
    <text evidence="8">The sequence shown here is derived from an EMBL/GenBank/DDBJ whole genome shotgun (WGS) entry which is preliminary data.</text>
</comment>
<feature type="transmembrane region" description="Helical" evidence="7">
    <location>
        <begin position="7"/>
        <end position="31"/>
    </location>
</feature>
<comment type="subcellular location">
    <subcellularLocation>
        <location evidence="1">Membrane</location>
        <topology evidence="1">Multi-pass membrane protein</topology>
    </subcellularLocation>
</comment>
<accession>A0AAJ0DGS1</accession>
<evidence type="ECO:0000313" key="9">
    <source>
        <dbReference type="Proteomes" id="UP001271007"/>
    </source>
</evidence>
<keyword evidence="3 7" id="KW-0812">Transmembrane</keyword>
<dbReference type="SUPFAM" id="SSF103473">
    <property type="entry name" value="MFS general substrate transporter"/>
    <property type="match status" value="1"/>
</dbReference>
<evidence type="ECO:0000256" key="5">
    <source>
        <dbReference type="ARBA" id="ARBA00023136"/>
    </source>
</evidence>
<dbReference type="InterPro" id="IPR036259">
    <property type="entry name" value="MFS_trans_sf"/>
</dbReference>
<proteinExistence type="inferred from homology"/>
<dbReference type="Gene3D" id="1.20.1250.20">
    <property type="entry name" value="MFS general substrate transporter like domains"/>
    <property type="match status" value="1"/>
</dbReference>
<dbReference type="GO" id="GO:0016020">
    <property type="term" value="C:membrane"/>
    <property type="evidence" value="ECO:0007669"/>
    <property type="project" value="UniProtKB-SubCell"/>
</dbReference>